<dbReference type="RefSeq" id="WP_188380769.1">
    <property type="nucleotide sequence ID" value="NZ_BMDI01000001.1"/>
</dbReference>
<dbReference type="Gene3D" id="1.10.10.10">
    <property type="entry name" value="Winged helix-like DNA-binding domain superfamily/Winged helix DNA-binding domain"/>
    <property type="match status" value="1"/>
</dbReference>
<dbReference type="InterPro" id="IPR036388">
    <property type="entry name" value="WH-like_DNA-bd_sf"/>
</dbReference>
<dbReference type="AlphaFoldDB" id="A0A8J3AY01"/>
<organism evidence="1 2">
    <name type="scientific">Oxalicibacterium faecigallinarum</name>
    <dbReference type="NCBI Taxonomy" id="573741"/>
    <lineage>
        <taxon>Bacteria</taxon>
        <taxon>Pseudomonadati</taxon>
        <taxon>Pseudomonadota</taxon>
        <taxon>Betaproteobacteria</taxon>
        <taxon>Burkholderiales</taxon>
        <taxon>Oxalobacteraceae</taxon>
        <taxon>Oxalicibacterium</taxon>
    </lineage>
</organism>
<evidence type="ECO:0000313" key="1">
    <source>
        <dbReference type="EMBL" id="GGI18944.1"/>
    </source>
</evidence>
<dbReference type="InterPro" id="IPR036390">
    <property type="entry name" value="WH_DNA-bd_sf"/>
</dbReference>
<dbReference type="EMBL" id="BMDI01000001">
    <property type="protein sequence ID" value="GGI18944.1"/>
    <property type="molecule type" value="Genomic_DNA"/>
</dbReference>
<dbReference type="SUPFAM" id="SSF46785">
    <property type="entry name" value="Winged helix' DNA-binding domain"/>
    <property type="match status" value="1"/>
</dbReference>
<protein>
    <submittedName>
        <fullName evidence="1">Uncharacterized protein</fullName>
    </submittedName>
</protein>
<accession>A0A8J3AY01</accession>
<proteinExistence type="predicted"/>
<evidence type="ECO:0000313" key="2">
    <source>
        <dbReference type="Proteomes" id="UP000642180"/>
    </source>
</evidence>
<reference evidence="2" key="1">
    <citation type="journal article" date="2019" name="Int. J. Syst. Evol. Microbiol.">
        <title>The Global Catalogue of Microorganisms (GCM) 10K type strain sequencing project: providing services to taxonomists for standard genome sequencing and annotation.</title>
        <authorList>
            <consortium name="The Broad Institute Genomics Platform"/>
            <consortium name="The Broad Institute Genome Sequencing Center for Infectious Disease"/>
            <person name="Wu L."/>
            <person name="Ma J."/>
        </authorList>
    </citation>
    <scope>NUCLEOTIDE SEQUENCE [LARGE SCALE GENOMIC DNA]</scope>
    <source>
        <strain evidence="2">CCM 2767</strain>
    </source>
</reference>
<name>A0A8J3AY01_9BURK</name>
<sequence length="98" mass="10638">MATQDASQEGDGLDPVKVTILRHLWEASQEAAQDSQATPWSLAKLSKRTCIPMSTLLRVLNEFEGAGIVDLTTQEDGRSFAALNETGIDIFPSLFGTQ</sequence>
<keyword evidence="2" id="KW-1185">Reference proteome</keyword>
<gene>
    <name evidence="1" type="ORF">GCM10008066_16610</name>
</gene>
<comment type="caution">
    <text evidence="1">The sequence shown here is derived from an EMBL/GenBank/DDBJ whole genome shotgun (WGS) entry which is preliminary data.</text>
</comment>
<dbReference type="Proteomes" id="UP000642180">
    <property type="component" value="Unassembled WGS sequence"/>
</dbReference>